<evidence type="ECO:0000313" key="1">
    <source>
        <dbReference type="EMBL" id="KAK9712773.1"/>
    </source>
</evidence>
<organism evidence="1 2">
    <name type="scientific">Popillia japonica</name>
    <name type="common">Japanese beetle</name>
    <dbReference type="NCBI Taxonomy" id="7064"/>
    <lineage>
        <taxon>Eukaryota</taxon>
        <taxon>Metazoa</taxon>
        <taxon>Ecdysozoa</taxon>
        <taxon>Arthropoda</taxon>
        <taxon>Hexapoda</taxon>
        <taxon>Insecta</taxon>
        <taxon>Pterygota</taxon>
        <taxon>Neoptera</taxon>
        <taxon>Endopterygota</taxon>
        <taxon>Coleoptera</taxon>
        <taxon>Polyphaga</taxon>
        <taxon>Scarabaeiformia</taxon>
        <taxon>Scarabaeidae</taxon>
        <taxon>Rutelinae</taxon>
        <taxon>Popillia</taxon>
    </lineage>
</organism>
<protein>
    <submittedName>
        <fullName evidence="1">Uncharacterized protein</fullName>
    </submittedName>
</protein>
<dbReference type="AlphaFoldDB" id="A0AAW1K2I6"/>
<keyword evidence="2" id="KW-1185">Reference proteome</keyword>
<accession>A0AAW1K2I6</accession>
<dbReference type="EMBL" id="JASPKY010000258">
    <property type="protein sequence ID" value="KAK9712773.1"/>
    <property type="molecule type" value="Genomic_DNA"/>
</dbReference>
<sequence>MNSTKPNTNILKKQVFKSDNTTKGWITPELQQKCRQKRILYEDALNNKIDYHVYQNYAKTLQTEILTITFTRTTPKHFKPKYVMQENAFIRPL</sequence>
<evidence type="ECO:0000313" key="2">
    <source>
        <dbReference type="Proteomes" id="UP001458880"/>
    </source>
</evidence>
<proteinExistence type="predicted"/>
<name>A0AAW1K2I6_POPJA</name>
<reference evidence="1 2" key="1">
    <citation type="journal article" date="2024" name="BMC Genomics">
        <title>De novo assembly and annotation of Popillia japonica's genome with initial clues to its potential as an invasive pest.</title>
        <authorList>
            <person name="Cucini C."/>
            <person name="Boschi S."/>
            <person name="Funari R."/>
            <person name="Cardaioli E."/>
            <person name="Iannotti N."/>
            <person name="Marturano G."/>
            <person name="Paoli F."/>
            <person name="Bruttini M."/>
            <person name="Carapelli A."/>
            <person name="Frati F."/>
            <person name="Nardi F."/>
        </authorList>
    </citation>
    <scope>NUCLEOTIDE SEQUENCE [LARGE SCALE GENOMIC DNA]</scope>
    <source>
        <strain evidence="1">DMR45628</strain>
    </source>
</reference>
<comment type="caution">
    <text evidence="1">The sequence shown here is derived from an EMBL/GenBank/DDBJ whole genome shotgun (WGS) entry which is preliminary data.</text>
</comment>
<gene>
    <name evidence="1" type="ORF">QE152_g24721</name>
</gene>
<dbReference type="Proteomes" id="UP001458880">
    <property type="component" value="Unassembled WGS sequence"/>
</dbReference>